<gene>
    <name evidence="6" type="ORF">MNBD_ALPHA08-1796</name>
</gene>
<comment type="subcellular location">
    <subcellularLocation>
        <location evidence="1">Membrane</location>
    </subcellularLocation>
</comment>
<evidence type="ECO:0000256" key="5">
    <source>
        <dbReference type="SAM" id="Phobius"/>
    </source>
</evidence>
<dbReference type="InterPro" id="IPR002994">
    <property type="entry name" value="Surf1/Shy1"/>
</dbReference>
<dbReference type="EMBL" id="UOEC01000201">
    <property type="protein sequence ID" value="VAW02693.1"/>
    <property type="molecule type" value="Genomic_DNA"/>
</dbReference>
<protein>
    <submittedName>
        <fullName evidence="6">Cytochrome oxidase biogenesis protein Surf1, facilitates heme A insertion</fullName>
    </submittedName>
</protein>
<reference evidence="6" key="1">
    <citation type="submission" date="2018-06" db="EMBL/GenBank/DDBJ databases">
        <authorList>
            <person name="Zhirakovskaya E."/>
        </authorList>
    </citation>
    <scope>NUCLEOTIDE SEQUENCE</scope>
</reference>
<accession>A0A3B0SF30</accession>
<feature type="transmembrane region" description="Helical" evidence="5">
    <location>
        <begin position="7"/>
        <end position="26"/>
    </location>
</feature>
<evidence type="ECO:0000313" key="6">
    <source>
        <dbReference type="EMBL" id="VAW02693.1"/>
    </source>
</evidence>
<dbReference type="PROSITE" id="PS50895">
    <property type="entry name" value="SURF1"/>
    <property type="match status" value="1"/>
</dbReference>
<evidence type="ECO:0000256" key="4">
    <source>
        <dbReference type="ARBA" id="ARBA00023136"/>
    </source>
</evidence>
<proteinExistence type="predicted"/>
<dbReference type="CDD" id="cd06662">
    <property type="entry name" value="SURF1"/>
    <property type="match status" value="1"/>
</dbReference>
<keyword evidence="2 5" id="KW-0812">Transmembrane</keyword>
<evidence type="ECO:0000256" key="2">
    <source>
        <dbReference type="ARBA" id="ARBA00022692"/>
    </source>
</evidence>
<sequence length="260" mass="29883">MTKARRIIFVSFSSLMIITLIALGAWQLQRMQWKARIIEQSISALTAKPVTINDIYAGIEYGYDIDRLRIRLKGAYRHDLERYVYTPTKKGIGYQVITPFVDETGFLVFVDRGWVPEAYKDPKVRKTTKQSARKPENNITITGITRVHAVKLTWFLADADLTNNVWYWYDPMTMANSLPSGVGETADGQLPLISPVFLQLEPKGEPGEALWPEILPIDVNLPNNHLNYAITWFLLALIIFVMLLVFLRSERRKRAKNDPR</sequence>
<dbReference type="InterPro" id="IPR045214">
    <property type="entry name" value="Surf1/Surf4"/>
</dbReference>
<organism evidence="6">
    <name type="scientific">hydrothermal vent metagenome</name>
    <dbReference type="NCBI Taxonomy" id="652676"/>
    <lineage>
        <taxon>unclassified sequences</taxon>
        <taxon>metagenomes</taxon>
        <taxon>ecological metagenomes</taxon>
    </lineage>
</organism>
<dbReference type="PANTHER" id="PTHR23427">
    <property type="entry name" value="SURFEIT LOCUS PROTEIN"/>
    <property type="match status" value="1"/>
</dbReference>
<evidence type="ECO:0000256" key="3">
    <source>
        <dbReference type="ARBA" id="ARBA00022989"/>
    </source>
</evidence>
<dbReference type="PANTHER" id="PTHR23427:SF2">
    <property type="entry name" value="SURFEIT LOCUS PROTEIN 1"/>
    <property type="match status" value="1"/>
</dbReference>
<name>A0A3B0SF30_9ZZZZ</name>
<dbReference type="Pfam" id="PF02104">
    <property type="entry name" value="SURF1"/>
    <property type="match status" value="1"/>
</dbReference>
<evidence type="ECO:0000256" key="1">
    <source>
        <dbReference type="ARBA" id="ARBA00004370"/>
    </source>
</evidence>
<feature type="transmembrane region" description="Helical" evidence="5">
    <location>
        <begin position="226"/>
        <end position="247"/>
    </location>
</feature>
<keyword evidence="4 5" id="KW-0472">Membrane</keyword>
<dbReference type="GO" id="GO:0016020">
    <property type="term" value="C:membrane"/>
    <property type="evidence" value="ECO:0007669"/>
    <property type="project" value="UniProtKB-SubCell"/>
</dbReference>
<keyword evidence="3 5" id="KW-1133">Transmembrane helix</keyword>
<dbReference type="AlphaFoldDB" id="A0A3B0SF30"/>